<name>C0EGH9_9FIRM</name>
<gene>
    <name evidence="1" type="ORF">CLOSTMETH_02972</name>
</gene>
<organism evidence="1 2">
    <name type="scientific">[Clostridium] methylpentosum DSM 5476</name>
    <dbReference type="NCBI Taxonomy" id="537013"/>
    <lineage>
        <taxon>Bacteria</taxon>
        <taxon>Bacillati</taxon>
        <taxon>Bacillota</taxon>
        <taxon>Clostridia</taxon>
        <taxon>Eubacteriales</taxon>
        <taxon>Oscillospiraceae</taxon>
        <taxon>Oscillospiraceae incertae sedis</taxon>
    </lineage>
</organism>
<dbReference type="EMBL" id="ACEC01000102">
    <property type="protein sequence ID" value="EEG29455.1"/>
    <property type="molecule type" value="Genomic_DNA"/>
</dbReference>
<sequence>MKNWSYRHNSERRNLLKGISGPTKERWAASQTGMQKELKRLRKEKYVAIYRHWNEYPVSVMRKFFQISRSERTDQIQNGSQIFLISTPRNLYLSMICDLYDIVV</sequence>
<dbReference type="AlphaFoldDB" id="C0EGH9"/>
<accession>C0EGH9</accession>
<reference evidence="1 2" key="2">
    <citation type="submission" date="2009-02" db="EMBL/GenBank/DDBJ databases">
        <title>Draft genome sequence of Clostridium methylpentosum (DSM 5476).</title>
        <authorList>
            <person name="Sudarsanam P."/>
            <person name="Ley R."/>
            <person name="Guruge J."/>
            <person name="Turnbaugh P.J."/>
            <person name="Mahowald M."/>
            <person name="Liep D."/>
            <person name="Gordon J."/>
        </authorList>
    </citation>
    <scope>NUCLEOTIDE SEQUENCE [LARGE SCALE GENOMIC DNA]</scope>
    <source>
        <strain evidence="1 2">DSM 5476</strain>
    </source>
</reference>
<dbReference type="Proteomes" id="UP000003340">
    <property type="component" value="Unassembled WGS sequence"/>
</dbReference>
<reference evidence="1 2" key="1">
    <citation type="submission" date="2009-01" db="EMBL/GenBank/DDBJ databases">
        <authorList>
            <person name="Fulton L."/>
            <person name="Clifton S."/>
            <person name="Fulton B."/>
            <person name="Xu J."/>
            <person name="Minx P."/>
            <person name="Pepin K.H."/>
            <person name="Johnson M."/>
            <person name="Bhonagiri V."/>
            <person name="Nash W.E."/>
            <person name="Mardis E.R."/>
            <person name="Wilson R.K."/>
        </authorList>
    </citation>
    <scope>NUCLEOTIDE SEQUENCE [LARGE SCALE GENOMIC DNA]</scope>
    <source>
        <strain evidence="1 2">DSM 5476</strain>
    </source>
</reference>
<evidence type="ECO:0000313" key="1">
    <source>
        <dbReference type="EMBL" id="EEG29455.1"/>
    </source>
</evidence>
<dbReference type="HOGENOM" id="CLU_2245252_0_0_9"/>
<comment type="caution">
    <text evidence="1">The sequence shown here is derived from an EMBL/GenBank/DDBJ whole genome shotgun (WGS) entry which is preliminary data.</text>
</comment>
<protein>
    <submittedName>
        <fullName evidence="1">Uncharacterized protein</fullName>
    </submittedName>
</protein>
<evidence type="ECO:0000313" key="2">
    <source>
        <dbReference type="Proteomes" id="UP000003340"/>
    </source>
</evidence>
<keyword evidence="2" id="KW-1185">Reference proteome</keyword>
<proteinExistence type="predicted"/>